<dbReference type="GO" id="GO:0043024">
    <property type="term" value="F:ribosomal small subunit binding"/>
    <property type="evidence" value="ECO:0007669"/>
    <property type="project" value="TreeGrafter"/>
</dbReference>
<comment type="similarity">
    <text evidence="2">Belongs to the RbfA family.</text>
</comment>
<dbReference type="NCBIfam" id="TIGR00082">
    <property type="entry name" value="rbfA"/>
    <property type="match status" value="1"/>
</dbReference>
<reference evidence="3" key="1">
    <citation type="submission" date="2020-07" db="EMBL/GenBank/DDBJ databases">
        <title>Huge and variable diversity of episymbiotic CPR bacteria and DPANN archaea in groundwater ecosystems.</title>
        <authorList>
            <person name="He C.Y."/>
            <person name="Keren R."/>
            <person name="Whittaker M."/>
            <person name="Farag I.F."/>
            <person name="Doudna J."/>
            <person name="Cate J.H.D."/>
            <person name="Banfield J.F."/>
        </authorList>
    </citation>
    <scope>NUCLEOTIDE SEQUENCE</scope>
    <source>
        <strain evidence="3">NC_groundwater_1225_Ag_S-0.1um_56_177</strain>
    </source>
</reference>
<evidence type="ECO:0000256" key="2">
    <source>
        <dbReference type="HAMAP-Rule" id="MF_00003"/>
    </source>
</evidence>
<sequence length="114" mass="13319">MADARRIEKIQVLGREILAEIIARELQFPDGALVTVTRLEVSPDLYYARAFVSVLSREPAAEKIVLDELARSIGVIQREFNRRLRMRPVPKITFEIDREEKRRERIEKLLSDTE</sequence>
<protein>
    <recommendedName>
        <fullName evidence="2">Ribosome-binding factor A</fullName>
    </recommendedName>
</protein>
<dbReference type="PANTHER" id="PTHR33515:SF1">
    <property type="entry name" value="RIBOSOME-BINDING FACTOR A, CHLOROPLASTIC-RELATED"/>
    <property type="match status" value="1"/>
</dbReference>
<name>A0A933DTD7_9BACT</name>
<dbReference type="InterPro" id="IPR023799">
    <property type="entry name" value="RbfA_dom_sf"/>
</dbReference>
<dbReference type="GO" id="GO:0005829">
    <property type="term" value="C:cytosol"/>
    <property type="evidence" value="ECO:0007669"/>
    <property type="project" value="TreeGrafter"/>
</dbReference>
<proteinExistence type="inferred from homology"/>
<evidence type="ECO:0000313" key="4">
    <source>
        <dbReference type="Proteomes" id="UP000756703"/>
    </source>
</evidence>
<comment type="caution">
    <text evidence="3">The sequence shown here is derived from an EMBL/GenBank/DDBJ whole genome shotgun (WGS) entry which is preliminary data.</text>
</comment>
<dbReference type="InterPro" id="IPR015946">
    <property type="entry name" value="KH_dom-like_a/b"/>
</dbReference>
<keyword evidence="1 2" id="KW-0690">Ribosome biogenesis</keyword>
<dbReference type="SUPFAM" id="SSF89919">
    <property type="entry name" value="Ribosome-binding factor A, RbfA"/>
    <property type="match status" value="1"/>
</dbReference>
<keyword evidence="2" id="KW-0963">Cytoplasm</keyword>
<dbReference type="PANTHER" id="PTHR33515">
    <property type="entry name" value="RIBOSOME-BINDING FACTOR A, CHLOROPLASTIC-RELATED"/>
    <property type="match status" value="1"/>
</dbReference>
<comment type="subcellular location">
    <subcellularLocation>
        <location evidence="2">Cytoplasm</location>
    </subcellularLocation>
</comment>
<dbReference type="EMBL" id="JACQMI010000013">
    <property type="protein sequence ID" value="MBI4132777.1"/>
    <property type="molecule type" value="Genomic_DNA"/>
</dbReference>
<accession>A0A933DTD7</accession>
<dbReference type="HAMAP" id="MF_00003">
    <property type="entry name" value="RbfA"/>
    <property type="match status" value="1"/>
</dbReference>
<evidence type="ECO:0000313" key="3">
    <source>
        <dbReference type="EMBL" id="MBI4132777.1"/>
    </source>
</evidence>
<dbReference type="Pfam" id="PF02033">
    <property type="entry name" value="RBFA"/>
    <property type="match status" value="1"/>
</dbReference>
<dbReference type="Proteomes" id="UP000756703">
    <property type="component" value="Unassembled WGS sequence"/>
</dbReference>
<evidence type="ECO:0000256" key="1">
    <source>
        <dbReference type="ARBA" id="ARBA00022517"/>
    </source>
</evidence>
<dbReference type="InterPro" id="IPR000238">
    <property type="entry name" value="RbfA"/>
</dbReference>
<dbReference type="Gene3D" id="3.30.300.20">
    <property type="match status" value="1"/>
</dbReference>
<organism evidence="3 4">
    <name type="scientific">Candidatus Sungiibacteriota bacterium</name>
    <dbReference type="NCBI Taxonomy" id="2750080"/>
    <lineage>
        <taxon>Bacteria</taxon>
        <taxon>Candidatus Sungiibacteriota</taxon>
    </lineage>
</organism>
<dbReference type="AlphaFoldDB" id="A0A933DTD7"/>
<comment type="subunit">
    <text evidence="2">Monomer. Binds 30S ribosomal subunits, but not 50S ribosomal subunits or 70S ribosomes.</text>
</comment>
<gene>
    <name evidence="2 3" type="primary">rbfA</name>
    <name evidence="3" type="ORF">HY473_01630</name>
</gene>
<dbReference type="GO" id="GO:0030490">
    <property type="term" value="P:maturation of SSU-rRNA"/>
    <property type="evidence" value="ECO:0007669"/>
    <property type="project" value="UniProtKB-UniRule"/>
</dbReference>
<comment type="function">
    <text evidence="2">One of several proteins that assist in the late maturation steps of the functional core of the 30S ribosomal subunit. Associates with free 30S ribosomal subunits (but not with 30S subunits that are part of 70S ribosomes or polysomes). Required for efficient processing of 16S rRNA. May interact with the 5'-terminal helix region of 16S rRNA.</text>
</comment>